<dbReference type="AlphaFoldDB" id="A0A0J6GMP4"/>
<feature type="region of interest" description="Disordered" evidence="1">
    <location>
        <begin position="24"/>
        <end position="60"/>
    </location>
</feature>
<feature type="compositionally biased region" description="Polar residues" evidence="1">
    <location>
        <begin position="27"/>
        <end position="53"/>
    </location>
</feature>
<reference evidence="3 5" key="1">
    <citation type="submission" date="2015-02" db="EMBL/GenBank/DDBJ databases">
        <title>Pseudomonas helleri sp. nov. and Pseudomonas weihenstephanensis sp. nov., isolated from raw cows milk.</title>
        <authorList>
            <person name="von Neubeck M."/>
            <person name="Huptas C."/>
            <person name="Wenning M."/>
            <person name="Scherer S."/>
        </authorList>
    </citation>
    <scope>NUCLEOTIDE SEQUENCE [LARGE SCALE GENOMIC DNA]</scope>
    <source>
        <strain evidence="3 5">DSM 21104</strain>
    </source>
</reference>
<evidence type="ECO:0000313" key="4">
    <source>
        <dbReference type="EMBL" id="SED53919.1"/>
    </source>
</evidence>
<dbReference type="Proteomes" id="UP000183155">
    <property type="component" value="Unassembled WGS sequence"/>
</dbReference>
<evidence type="ECO:0000256" key="1">
    <source>
        <dbReference type="SAM" id="MobiDB-lite"/>
    </source>
</evidence>
<evidence type="ECO:0008006" key="7">
    <source>
        <dbReference type="Google" id="ProtNLM"/>
    </source>
</evidence>
<dbReference type="InterPro" id="IPR022053">
    <property type="entry name" value="DUF3613"/>
</dbReference>
<feature type="signal peptide" evidence="2">
    <location>
        <begin position="1"/>
        <end position="20"/>
    </location>
</feature>
<evidence type="ECO:0000313" key="3">
    <source>
        <dbReference type="EMBL" id="KMM83424.1"/>
    </source>
</evidence>
<evidence type="ECO:0000256" key="2">
    <source>
        <dbReference type="SAM" id="SignalP"/>
    </source>
</evidence>
<feature type="chain" id="PRO_5005272741" description="Lipoprotein" evidence="2">
    <location>
        <begin position="21"/>
        <end position="88"/>
    </location>
</feature>
<keyword evidence="6" id="KW-1185">Reference proteome</keyword>
<evidence type="ECO:0000313" key="6">
    <source>
        <dbReference type="Proteomes" id="UP000183155"/>
    </source>
</evidence>
<proteinExistence type="predicted"/>
<dbReference type="STRING" id="47884.SAMN04490203_4124"/>
<gene>
    <name evidence="4" type="ORF">SAMN04490203_4124</name>
    <name evidence="3" type="ORF">TU78_16620</name>
</gene>
<sequence length="88" mass="9745">MIFSIRMGVMLVMLPLGAMAIEPGPASSAQQETENWLHLQSSGKARSSIQQVATPAERERSLQRWLDSYTHPIPEYYGQKEGGSAKPD</sequence>
<dbReference type="Pfam" id="PF12266">
    <property type="entry name" value="DUF3613"/>
    <property type="match status" value="1"/>
</dbReference>
<dbReference type="EMBL" id="JYLA01000007">
    <property type="protein sequence ID" value="KMM83424.1"/>
    <property type="molecule type" value="Genomic_DNA"/>
</dbReference>
<protein>
    <recommendedName>
        <fullName evidence="7">Lipoprotein</fullName>
    </recommendedName>
</protein>
<dbReference type="Proteomes" id="UP000036395">
    <property type="component" value="Unassembled WGS sequence"/>
</dbReference>
<dbReference type="OrthoDB" id="7068897at2"/>
<reference evidence="4 6" key="2">
    <citation type="submission" date="2016-10" db="EMBL/GenBank/DDBJ databases">
        <authorList>
            <person name="Varghese N."/>
            <person name="Submissions S."/>
        </authorList>
    </citation>
    <scope>NUCLEOTIDE SEQUENCE [LARGE SCALE GENOMIC DNA]</scope>
    <source>
        <strain evidence="4 6">BS3652</strain>
    </source>
</reference>
<name>A0A0J6GMP4_PSETA</name>
<evidence type="ECO:0000313" key="5">
    <source>
        <dbReference type="Proteomes" id="UP000036395"/>
    </source>
</evidence>
<keyword evidence="2" id="KW-0732">Signal</keyword>
<dbReference type="RefSeq" id="WP_048382650.1">
    <property type="nucleotide sequence ID" value="NZ_FNRS01000002.1"/>
</dbReference>
<accession>A0A0J6GMP4</accession>
<comment type="caution">
    <text evidence="3">The sequence shown here is derived from an EMBL/GenBank/DDBJ whole genome shotgun (WGS) entry which is preliminary data.</text>
</comment>
<dbReference type="PATRIC" id="fig|47884.3.peg.3804"/>
<dbReference type="EMBL" id="FNRS01000002">
    <property type="protein sequence ID" value="SED53919.1"/>
    <property type="molecule type" value="Genomic_DNA"/>
</dbReference>
<organism evidence="3 5">
    <name type="scientific">Pseudomonas taetrolens</name>
    <dbReference type="NCBI Taxonomy" id="47884"/>
    <lineage>
        <taxon>Bacteria</taxon>
        <taxon>Pseudomonadati</taxon>
        <taxon>Pseudomonadota</taxon>
        <taxon>Gammaproteobacteria</taxon>
        <taxon>Pseudomonadales</taxon>
        <taxon>Pseudomonadaceae</taxon>
        <taxon>Pseudomonas</taxon>
    </lineage>
</organism>